<keyword evidence="2" id="KW-1185">Reference proteome</keyword>
<dbReference type="InterPro" id="IPR001646">
    <property type="entry name" value="5peptide_repeat"/>
</dbReference>
<sequence length="204" mass="21884">MGKGRGGVAELIEDASFDDEDWYGEELADRAYTRCTFSQVDLTEAQTQGVVFTDCAFVDVRFNTSRHASSAFVGCTFERCNLFDAEFVGCKLTGSTFHKSALRPLRVIGGDWSFVGLSGADLRDATVEGTRMREIDLTGANCEDAAFTNVDLSGAQLRGATFRRCDLRGSDLSAFEPGEVGLAGAIIDAAQAVVLAQALGVQVR</sequence>
<protein>
    <submittedName>
        <fullName evidence="1">Pentapeptide repeat-containing protein</fullName>
    </submittedName>
</protein>
<organism evidence="1 2">
    <name type="scientific">Planosporangium thailandense</name>
    <dbReference type="NCBI Taxonomy" id="765197"/>
    <lineage>
        <taxon>Bacteria</taxon>
        <taxon>Bacillati</taxon>
        <taxon>Actinomycetota</taxon>
        <taxon>Actinomycetes</taxon>
        <taxon>Micromonosporales</taxon>
        <taxon>Micromonosporaceae</taxon>
        <taxon>Planosporangium</taxon>
    </lineage>
</organism>
<accession>A0ABX0XWG0</accession>
<dbReference type="Proteomes" id="UP000722989">
    <property type="component" value="Unassembled WGS sequence"/>
</dbReference>
<evidence type="ECO:0000313" key="2">
    <source>
        <dbReference type="Proteomes" id="UP000722989"/>
    </source>
</evidence>
<dbReference type="Gene3D" id="2.160.20.80">
    <property type="entry name" value="E3 ubiquitin-protein ligase SopA"/>
    <property type="match status" value="1"/>
</dbReference>
<dbReference type="Pfam" id="PF13599">
    <property type="entry name" value="Pentapeptide_4"/>
    <property type="match status" value="1"/>
</dbReference>
<dbReference type="SUPFAM" id="SSF141571">
    <property type="entry name" value="Pentapeptide repeat-like"/>
    <property type="match status" value="1"/>
</dbReference>
<name>A0ABX0XWG0_9ACTN</name>
<dbReference type="Pfam" id="PF00805">
    <property type="entry name" value="Pentapeptide"/>
    <property type="match status" value="1"/>
</dbReference>
<dbReference type="EMBL" id="JAATVY010000006">
    <property type="protein sequence ID" value="NJC70381.1"/>
    <property type="molecule type" value="Genomic_DNA"/>
</dbReference>
<dbReference type="InterPro" id="IPR044213">
    <property type="entry name" value="At2g44920-like"/>
</dbReference>
<gene>
    <name evidence="1" type="ORF">HC031_11755</name>
</gene>
<dbReference type="PANTHER" id="PTHR47200:SF2">
    <property type="entry name" value="THYLAKOID LUMENAL 15 KDA PROTEIN 1, CHLOROPLASTIC"/>
    <property type="match status" value="1"/>
</dbReference>
<evidence type="ECO:0000313" key="1">
    <source>
        <dbReference type="EMBL" id="NJC70381.1"/>
    </source>
</evidence>
<comment type="caution">
    <text evidence="1">The sequence shown here is derived from an EMBL/GenBank/DDBJ whole genome shotgun (WGS) entry which is preliminary data.</text>
</comment>
<dbReference type="PANTHER" id="PTHR47200">
    <property type="entry name" value="THYLAKOID LUMENAL 15 KDA PROTEIN 1, CHLOROPLASTIC"/>
    <property type="match status" value="1"/>
</dbReference>
<proteinExistence type="predicted"/>
<reference evidence="1 2" key="1">
    <citation type="submission" date="2020-03" db="EMBL/GenBank/DDBJ databases">
        <title>WGS of the type strain of Planosporangium spp.</title>
        <authorList>
            <person name="Thawai C."/>
        </authorList>
    </citation>
    <scope>NUCLEOTIDE SEQUENCE [LARGE SCALE GENOMIC DNA]</scope>
    <source>
        <strain evidence="1 2">TBRC 5610</strain>
    </source>
</reference>